<gene>
    <name evidence="2" type="ORF">SA2016_0833</name>
</gene>
<evidence type="ECO:0000256" key="1">
    <source>
        <dbReference type="SAM" id="MobiDB-lite"/>
    </source>
</evidence>
<evidence type="ECO:0000313" key="3">
    <source>
        <dbReference type="Proteomes" id="UP000070134"/>
    </source>
</evidence>
<feature type="region of interest" description="Disordered" evidence="1">
    <location>
        <begin position="183"/>
        <end position="263"/>
    </location>
</feature>
<dbReference type="AlphaFoldDB" id="A0A126ZY66"/>
<keyword evidence="3" id="KW-1185">Reference proteome</keyword>
<sequence length="263" mass="27873">MSGKHTTPAAGAEPTAWTPEDLHEAHRLSQAVLQWESQRRATLEEIARRPRLSFEEAVECHDTDGSAYILPWQLSEHRIARMVEAATLILGPTEDELRTAVQAVTEAVSEAAARAVAEAHPDAAVQAEHALWGTPALRYDGADQEQAALYGRGIPSDHLLEGALAYTPGAFIAAASIRAQRTAAAQNPEPARLDEEKTSALPSPTAEPELTAADIAQIRALQAASFPTSPGTHQPPTRTGTAAGTDPATTRTPNAATARGHGR</sequence>
<dbReference type="RefSeq" id="WP_066495611.1">
    <property type="nucleotide sequence ID" value="NZ_BJMO01000036.1"/>
</dbReference>
<feature type="compositionally biased region" description="Polar residues" evidence="1">
    <location>
        <begin position="225"/>
        <end position="234"/>
    </location>
</feature>
<dbReference type="KEGG" id="satk:SA2016_0833"/>
<evidence type="ECO:0000313" key="2">
    <source>
        <dbReference type="EMBL" id="AMM31521.1"/>
    </source>
</evidence>
<feature type="compositionally biased region" description="Low complexity" evidence="1">
    <location>
        <begin position="235"/>
        <end position="263"/>
    </location>
</feature>
<protein>
    <submittedName>
        <fullName evidence="2">Uncharacterized protein</fullName>
    </submittedName>
</protein>
<dbReference type="Proteomes" id="UP000070134">
    <property type="component" value="Chromosome"/>
</dbReference>
<proteinExistence type="predicted"/>
<reference evidence="2 3" key="1">
    <citation type="submission" date="2016-02" db="EMBL/GenBank/DDBJ databases">
        <title>Complete genome of Sinomonas atrocyanea KCTC 3377.</title>
        <authorList>
            <person name="Kim K.M."/>
        </authorList>
    </citation>
    <scope>NUCLEOTIDE SEQUENCE [LARGE SCALE GENOMIC DNA]</scope>
    <source>
        <strain evidence="2 3">KCTC 3377</strain>
    </source>
</reference>
<name>A0A126ZY66_9MICC</name>
<organism evidence="2 3">
    <name type="scientific">Sinomonas atrocyanea</name>
    <dbReference type="NCBI Taxonomy" id="37927"/>
    <lineage>
        <taxon>Bacteria</taxon>
        <taxon>Bacillati</taxon>
        <taxon>Actinomycetota</taxon>
        <taxon>Actinomycetes</taxon>
        <taxon>Micrococcales</taxon>
        <taxon>Micrococcaceae</taxon>
        <taxon>Sinomonas</taxon>
    </lineage>
</organism>
<dbReference type="EMBL" id="CP014518">
    <property type="protein sequence ID" value="AMM31521.1"/>
    <property type="molecule type" value="Genomic_DNA"/>
</dbReference>
<accession>A0A126ZY66</accession>
<dbReference type="STRING" id="37927.SA2016_0833"/>